<name>A0A2S2QDD2_9HEMI</name>
<organism evidence="2">
    <name type="scientific">Sipha flava</name>
    <name type="common">yellow sugarcane aphid</name>
    <dbReference type="NCBI Taxonomy" id="143950"/>
    <lineage>
        <taxon>Eukaryota</taxon>
        <taxon>Metazoa</taxon>
        <taxon>Ecdysozoa</taxon>
        <taxon>Arthropoda</taxon>
        <taxon>Hexapoda</taxon>
        <taxon>Insecta</taxon>
        <taxon>Pterygota</taxon>
        <taxon>Neoptera</taxon>
        <taxon>Paraneoptera</taxon>
        <taxon>Hemiptera</taxon>
        <taxon>Sternorrhyncha</taxon>
        <taxon>Aphidomorpha</taxon>
        <taxon>Aphidoidea</taxon>
        <taxon>Aphididae</taxon>
        <taxon>Sipha</taxon>
    </lineage>
</organism>
<reference evidence="2" key="1">
    <citation type="submission" date="2018-04" db="EMBL/GenBank/DDBJ databases">
        <title>Transcriptome assembly of Sipha flava.</title>
        <authorList>
            <person name="Scully E.D."/>
            <person name="Geib S.M."/>
            <person name="Palmer N.A."/>
            <person name="Koch K."/>
            <person name="Bradshaw J."/>
            <person name="Heng-Moss T."/>
            <person name="Sarath G."/>
        </authorList>
    </citation>
    <scope>NUCLEOTIDE SEQUENCE</scope>
</reference>
<dbReference type="Pfam" id="PF12762">
    <property type="entry name" value="DDE_Tnp_IS1595"/>
    <property type="match status" value="1"/>
</dbReference>
<feature type="domain" description="ISXO2-like transposase" evidence="1">
    <location>
        <begin position="124"/>
        <end position="264"/>
    </location>
</feature>
<sequence length="264" mass="30975">MDMWSLPQSEEDTVKLLQEHGILLTQRQCKNGHDAKLYFGKLIFWKCNIKNCQKKVSVPNNTWFEHSRLPFVTVLRFIFAWSQELTSIKWYEQHLKINNNTVIDWNNYLREVCVLNIEARNQGKIGGRGKIVEIDESLFSKRKNNTCRILPQQWIFGGLCCETKECFLIQVPDRTMSTLLNEILLNIKKGTKMYSDCWRAYNSSELETACFKHFTVNHSKNFVDPQSGAHTQNVERLWGSAKWGNKKHRGTARHHLKSYLAEFM</sequence>
<dbReference type="InterPro" id="IPR053164">
    <property type="entry name" value="IS1016-like_transposase"/>
</dbReference>
<dbReference type="PANTHER" id="PTHR47163:SF2">
    <property type="entry name" value="SI:DKEY-17M8.2"/>
    <property type="match status" value="1"/>
</dbReference>
<dbReference type="SMART" id="SM01126">
    <property type="entry name" value="DDE_Tnp_IS1595"/>
    <property type="match status" value="1"/>
</dbReference>
<evidence type="ECO:0000313" key="2">
    <source>
        <dbReference type="EMBL" id="MBY75748.1"/>
    </source>
</evidence>
<dbReference type="EMBL" id="GGMS01006545">
    <property type="protein sequence ID" value="MBY75748.1"/>
    <property type="molecule type" value="Transcribed_RNA"/>
</dbReference>
<dbReference type="PANTHER" id="PTHR47163">
    <property type="entry name" value="DDE_TNP_IS1595 DOMAIN-CONTAINING PROTEIN"/>
    <property type="match status" value="1"/>
</dbReference>
<dbReference type="InterPro" id="IPR024445">
    <property type="entry name" value="Tnp_ISXO2-like"/>
</dbReference>
<gene>
    <name evidence="2" type="ORF">g.81683</name>
</gene>
<dbReference type="OrthoDB" id="6579350at2759"/>
<dbReference type="NCBIfam" id="NF033547">
    <property type="entry name" value="transpos_IS1595"/>
    <property type="match status" value="1"/>
</dbReference>
<dbReference type="AlphaFoldDB" id="A0A2S2QDD2"/>
<proteinExistence type="predicted"/>
<accession>A0A2S2QDD2</accession>
<evidence type="ECO:0000259" key="1">
    <source>
        <dbReference type="SMART" id="SM01126"/>
    </source>
</evidence>
<protein>
    <recommendedName>
        <fullName evidence="1">ISXO2-like transposase domain-containing protein</fullName>
    </recommendedName>
</protein>